<dbReference type="PANTHER" id="PTHR30480:SF16">
    <property type="entry name" value="GLYCOSIDE HYDROLASE FAMILY 3 DOMAIN PROTEIN"/>
    <property type="match status" value="1"/>
</dbReference>
<comment type="caution">
    <text evidence="5">The sequence shown here is derived from an EMBL/GenBank/DDBJ whole genome shotgun (WGS) entry which is preliminary data.</text>
</comment>
<feature type="domain" description="Glycoside hydrolase family 3 N-terminal" evidence="4">
    <location>
        <begin position="36"/>
        <end position="316"/>
    </location>
</feature>
<dbReference type="InterPro" id="IPR017853">
    <property type="entry name" value="GH"/>
</dbReference>
<dbReference type="Proteomes" id="UP000435304">
    <property type="component" value="Unassembled WGS sequence"/>
</dbReference>
<evidence type="ECO:0000313" key="5">
    <source>
        <dbReference type="EMBL" id="MVA74943.1"/>
    </source>
</evidence>
<dbReference type="GO" id="GO:0005975">
    <property type="term" value="P:carbohydrate metabolic process"/>
    <property type="evidence" value="ECO:0007669"/>
    <property type="project" value="InterPro"/>
</dbReference>
<dbReference type="GO" id="GO:0004553">
    <property type="term" value="F:hydrolase activity, hydrolyzing O-glycosyl compounds"/>
    <property type="evidence" value="ECO:0007669"/>
    <property type="project" value="InterPro"/>
</dbReference>
<dbReference type="EMBL" id="WPCU01000004">
    <property type="protein sequence ID" value="MVA74943.1"/>
    <property type="molecule type" value="Genomic_DNA"/>
</dbReference>
<dbReference type="InterPro" id="IPR050226">
    <property type="entry name" value="NagZ_Beta-hexosaminidase"/>
</dbReference>
<evidence type="ECO:0000259" key="4">
    <source>
        <dbReference type="Pfam" id="PF00933"/>
    </source>
</evidence>
<comment type="similarity">
    <text evidence="1">Belongs to the glycosyl hydrolase 3 family.</text>
</comment>
<keyword evidence="6" id="KW-1185">Reference proteome</keyword>
<dbReference type="GO" id="GO:0009254">
    <property type="term" value="P:peptidoglycan turnover"/>
    <property type="evidence" value="ECO:0007669"/>
    <property type="project" value="TreeGrafter"/>
</dbReference>
<evidence type="ECO:0000256" key="3">
    <source>
        <dbReference type="ARBA" id="ARBA00023295"/>
    </source>
</evidence>
<proteinExistence type="inferred from homology"/>
<dbReference type="InterPro" id="IPR036962">
    <property type="entry name" value="Glyco_hydro_3_N_sf"/>
</dbReference>
<evidence type="ECO:0000256" key="1">
    <source>
        <dbReference type="ARBA" id="ARBA00005336"/>
    </source>
</evidence>
<evidence type="ECO:0000313" key="6">
    <source>
        <dbReference type="Proteomes" id="UP000435304"/>
    </source>
</evidence>
<dbReference type="AlphaFoldDB" id="A0A6A9UQD3"/>
<dbReference type="RefSeq" id="WP_156607789.1">
    <property type="nucleotide sequence ID" value="NZ_WPCU01000004.1"/>
</dbReference>
<gene>
    <name evidence="5" type="ORF">GC722_02705</name>
</gene>
<name>A0A6A9UQD3_9ACTN</name>
<dbReference type="Gene3D" id="3.20.20.300">
    <property type="entry name" value="Glycoside hydrolase, family 3, N-terminal domain"/>
    <property type="match status" value="1"/>
</dbReference>
<dbReference type="Pfam" id="PF00933">
    <property type="entry name" value="Glyco_hydro_3"/>
    <property type="match status" value="1"/>
</dbReference>
<reference evidence="5 6" key="1">
    <citation type="submission" date="2019-12" db="EMBL/GenBank/DDBJ databases">
        <title>Auraticoccus cholistani sp. nov., an actinomycete isolated from soil of Cholistan desert.</title>
        <authorList>
            <person name="Cheema M.T."/>
        </authorList>
    </citation>
    <scope>NUCLEOTIDE SEQUENCE [LARGE SCALE GENOMIC DNA]</scope>
    <source>
        <strain evidence="5 6">F435</strain>
    </source>
</reference>
<protein>
    <submittedName>
        <fullName evidence="5">Beta-glucosidase</fullName>
    </submittedName>
</protein>
<dbReference type="InterPro" id="IPR001764">
    <property type="entry name" value="Glyco_hydro_3_N"/>
</dbReference>
<dbReference type="SUPFAM" id="SSF51445">
    <property type="entry name" value="(Trans)glycosidases"/>
    <property type="match status" value="1"/>
</dbReference>
<sequence length="485" mass="50259">MPSTHPLLTRAARGVLLGSFPGTTLPDWLVEAVRGGLGGVVLFGENVPDLVTARRLCQELHALSPELVVMIDEEGGDVTRLQAAEGSGLPGNAALGAVDDVDLTLRAGRALGALLHAVGIDVDLGPCLDVASEPWNPVVGSRSFGPDAELVARHGVATVRGLAAGGAGACGKHYPGHGATLVDSHVGLPVLHVDLELLQQRDLLPFRAAVAAGMESVMTAHVVVPGLGERPASLSRWSSVLLRRSGFAGPVVTDALGMKAVGDDLGEAAVAAVRAGADLLCLDAPHQRDAEDMLHRSTEALVAAAAAGVVEVEALRRSAMRNRALGARCALRRERPRLELDRARQQLAEVGAEAADRSLDVRGEVRTSGPLQLVDLRPTQNLAAGRTTSAFTAALTGRAQASGRGEVPTVPATDVDPGRAVVVLVREPHPERPEGRALAELVGRRPDAVVVHTGVAATAPDVPHRVLCHGVGRANAEAVSRRVVG</sequence>
<dbReference type="PANTHER" id="PTHR30480">
    <property type="entry name" value="BETA-HEXOSAMINIDASE-RELATED"/>
    <property type="match status" value="1"/>
</dbReference>
<keyword evidence="2" id="KW-0378">Hydrolase</keyword>
<evidence type="ECO:0000256" key="2">
    <source>
        <dbReference type="ARBA" id="ARBA00022801"/>
    </source>
</evidence>
<organism evidence="5 6">
    <name type="scientific">Auraticoccus cholistanensis</name>
    <dbReference type="NCBI Taxonomy" id="2656650"/>
    <lineage>
        <taxon>Bacteria</taxon>
        <taxon>Bacillati</taxon>
        <taxon>Actinomycetota</taxon>
        <taxon>Actinomycetes</taxon>
        <taxon>Propionibacteriales</taxon>
        <taxon>Propionibacteriaceae</taxon>
        <taxon>Auraticoccus</taxon>
    </lineage>
</organism>
<accession>A0A6A9UQD3</accession>
<keyword evidence="3" id="KW-0326">Glycosidase</keyword>